<dbReference type="AlphaFoldDB" id="A0AAV2ZSW4"/>
<gene>
    <name evidence="1" type="ORF">GDO54_004045</name>
</gene>
<evidence type="ECO:0000313" key="1">
    <source>
        <dbReference type="EMBL" id="DBA14752.1"/>
    </source>
</evidence>
<sequence>MSAHNKVEGSRFVNSLLNNSSFTLQLPFCLSVHIFRKIIWGRIGRFLQYINPLLAEDDILEADQTEGALYGASLFPHKPHR</sequence>
<evidence type="ECO:0000313" key="2">
    <source>
        <dbReference type="Proteomes" id="UP001181693"/>
    </source>
</evidence>
<protein>
    <submittedName>
        <fullName evidence="1">Uncharacterized protein</fullName>
    </submittedName>
</protein>
<name>A0AAV2ZSW4_PYXAD</name>
<comment type="caution">
    <text evidence="1">The sequence shown here is derived from an EMBL/GenBank/DDBJ whole genome shotgun (WGS) entry which is preliminary data.</text>
</comment>
<dbReference type="Proteomes" id="UP001181693">
    <property type="component" value="Unassembled WGS sequence"/>
</dbReference>
<proteinExistence type="predicted"/>
<keyword evidence="2" id="KW-1185">Reference proteome</keyword>
<reference evidence="1" key="1">
    <citation type="thesis" date="2020" institute="ProQuest LLC" country="789 East Eisenhower Parkway, Ann Arbor, MI, USA">
        <title>Comparative Genomics and Chromosome Evolution.</title>
        <authorList>
            <person name="Mudd A.B."/>
        </authorList>
    </citation>
    <scope>NUCLEOTIDE SEQUENCE</scope>
    <source>
        <strain evidence="1">1538</strain>
        <tissue evidence="1">Blood</tissue>
    </source>
</reference>
<organism evidence="1 2">
    <name type="scientific">Pyxicephalus adspersus</name>
    <name type="common">African bullfrog</name>
    <dbReference type="NCBI Taxonomy" id="30357"/>
    <lineage>
        <taxon>Eukaryota</taxon>
        <taxon>Metazoa</taxon>
        <taxon>Chordata</taxon>
        <taxon>Craniata</taxon>
        <taxon>Vertebrata</taxon>
        <taxon>Euteleostomi</taxon>
        <taxon>Amphibia</taxon>
        <taxon>Batrachia</taxon>
        <taxon>Anura</taxon>
        <taxon>Neobatrachia</taxon>
        <taxon>Ranoidea</taxon>
        <taxon>Pyxicephalidae</taxon>
        <taxon>Pyxicephalinae</taxon>
        <taxon>Pyxicephalus</taxon>
    </lineage>
</organism>
<accession>A0AAV2ZSW4</accession>
<dbReference type="EMBL" id="DYDO01000012">
    <property type="protein sequence ID" value="DBA14752.1"/>
    <property type="molecule type" value="Genomic_DNA"/>
</dbReference>